<accession>A0ABY1Q861</accession>
<evidence type="ECO:0000313" key="1">
    <source>
        <dbReference type="EMBL" id="SMP58579.1"/>
    </source>
</evidence>
<reference evidence="1 2" key="1">
    <citation type="submission" date="2017-05" db="EMBL/GenBank/DDBJ databases">
        <authorList>
            <person name="Varghese N."/>
            <person name="Submissions S."/>
        </authorList>
    </citation>
    <scope>NUCLEOTIDE SEQUENCE [LARGE SCALE GENOMIC DNA]</scope>
    <source>
        <strain evidence="1 2">DSM 25457</strain>
    </source>
</reference>
<proteinExistence type="predicted"/>
<name>A0ABY1Q861_9BACT</name>
<dbReference type="EMBL" id="FXUG01000006">
    <property type="protein sequence ID" value="SMP58579.1"/>
    <property type="molecule type" value="Genomic_DNA"/>
</dbReference>
<protein>
    <submittedName>
        <fullName evidence="1">Uncharacterized protein</fullName>
    </submittedName>
</protein>
<keyword evidence="2" id="KW-1185">Reference proteome</keyword>
<gene>
    <name evidence="1" type="ORF">SAMN06265222_10670</name>
</gene>
<evidence type="ECO:0000313" key="2">
    <source>
        <dbReference type="Proteomes" id="UP001158067"/>
    </source>
</evidence>
<dbReference type="Proteomes" id="UP001158067">
    <property type="component" value="Unassembled WGS sequence"/>
</dbReference>
<organism evidence="1 2">
    <name type="scientific">Neorhodopirellula lusitana</name>
    <dbReference type="NCBI Taxonomy" id="445327"/>
    <lineage>
        <taxon>Bacteria</taxon>
        <taxon>Pseudomonadati</taxon>
        <taxon>Planctomycetota</taxon>
        <taxon>Planctomycetia</taxon>
        <taxon>Pirellulales</taxon>
        <taxon>Pirellulaceae</taxon>
        <taxon>Neorhodopirellula</taxon>
    </lineage>
</organism>
<sequence length="53" mass="5812">MKSKIVRIARSSVNAAASESFGLASKTKIAILPCFKKIHIRSLPLTFDQPVKL</sequence>
<comment type="caution">
    <text evidence="1">The sequence shown here is derived from an EMBL/GenBank/DDBJ whole genome shotgun (WGS) entry which is preliminary data.</text>
</comment>